<evidence type="ECO:0000256" key="1">
    <source>
        <dbReference type="ARBA" id="ARBA00005525"/>
    </source>
</evidence>
<organism evidence="10 11">
    <name type="scientific">Candidatus Iainarchaeum sp</name>
    <dbReference type="NCBI Taxonomy" id="3101447"/>
    <lineage>
        <taxon>Archaea</taxon>
        <taxon>Candidatus Iainarchaeota</taxon>
        <taxon>Candidatus Iainarchaeia</taxon>
        <taxon>Candidatus Iainarchaeales</taxon>
        <taxon>Candidatus Iainarchaeaceae</taxon>
        <taxon>Candidatus Iainarchaeum</taxon>
    </lineage>
</organism>
<proteinExistence type="inferred from homology"/>
<keyword evidence="4" id="KW-0963">Cytoplasm</keyword>
<dbReference type="SUPFAM" id="SSF51735">
    <property type="entry name" value="NAD(P)-binding Rossmann-fold domains"/>
    <property type="match status" value="1"/>
</dbReference>
<dbReference type="PANTHER" id="PTHR11645">
    <property type="entry name" value="PYRROLINE-5-CARBOXYLATE REDUCTASE"/>
    <property type="match status" value="1"/>
</dbReference>
<dbReference type="InterPro" id="IPR008927">
    <property type="entry name" value="6-PGluconate_DH-like_C_sf"/>
</dbReference>
<reference evidence="10" key="1">
    <citation type="submission" date="2020-07" db="EMBL/GenBank/DDBJ databases">
        <title>Huge and variable diversity of episymbiotic CPR bacteria and DPANN archaea in groundwater ecosystems.</title>
        <authorList>
            <person name="He C.Y."/>
            <person name="Keren R."/>
            <person name="Whittaker M."/>
            <person name="Farag I.F."/>
            <person name="Doudna J."/>
            <person name="Cate J.H.D."/>
            <person name="Banfield J.F."/>
        </authorList>
    </citation>
    <scope>NUCLEOTIDE SEQUENCE</scope>
    <source>
        <strain evidence="10">NC_groundwater_1296_Ag_S-0.2um_52_80</strain>
    </source>
</reference>
<accession>A0A8T3YKM9</accession>
<dbReference type="PIRSF" id="PIRSF000193">
    <property type="entry name" value="Pyrrol-5-carb_rd"/>
    <property type="match status" value="1"/>
</dbReference>
<comment type="pathway">
    <text evidence="4 7">Amino-acid biosynthesis; L-proline biosynthesis; L-proline from L-glutamate 5-semialdehyde: step 1/1.</text>
</comment>
<dbReference type="InterPro" id="IPR053790">
    <property type="entry name" value="P5CR-like_CS"/>
</dbReference>
<dbReference type="EC" id="1.5.1.2" evidence="4 5"/>
<protein>
    <recommendedName>
        <fullName evidence="4 5">Pyrroline-5-carboxylate reductase</fullName>
        <shortName evidence="4">P5C reductase</shortName>
        <shortName evidence="4">P5CR</shortName>
        <ecNumber evidence="4 5">1.5.1.2</ecNumber>
    </recommendedName>
    <alternativeName>
        <fullName evidence="4">PCA reductase</fullName>
    </alternativeName>
</protein>
<keyword evidence="4 7" id="KW-0028">Amino-acid biosynthesis</keyword>
<dbReference type="PROSITE" id="PS00521">
    <property type="entry name" value="P5CR"/>
    <property type="match status" value="1"/>
</dbReference>
<evidence type="ECO:0000256" key="5">
    <source>
        <dbReference type="NCBIfam" id="TIGR00112"/>
    </source>
</evidence>
<comment type="catalytic activity">
    <reaction evidence="4">
        <text>L-proline + NAD(+) = (S)-1-pyrroline-5-carboxylate + NADH + 2 H(+)</text>
        <dbReference type="Rhea" id="RHEA:14105"/>
        <dbReference type="ChEBI" id="CHEBI:15378"/>
        <dbReference type="ChEBI" id="CHEBI:17388"/>
        <dbReference type="ChEBI" id="CHEBI:57540"/>
        <dbReference type="ChEBI" id="CHEBI:57945"/>
        <dbReference type="ChEBI" id="CHEBI:60039"/>
        <dbReference type="EC" id="1.5.1.2"/>
    </reaction>
</comment>
<dbReference type="Gene3D" id="3.40.50.720">
    <property type="entry name" value="NAD(P)-binding Rossmann-like Domain"/>
    <property type="match status" value="1"/>
</dbReference>
<dbReference type="SUPFAM" id="SSF48179">
    <property type="entry name" value="6-phosphogluconate dehydrogenase C-terminal domain-like"/>
    <property type="match status" value="1"/>
</dbReference>
<sequence>MNVGFIGCGRMGGALIKSLVSRGFSPKSIACHDIDRANLEKAASLGAIPVKSAVEVVRASNIVFICVKPKDMEKTLSEISTLVKEQVIVSIAAGKKIGFLKKRLGERKIVRLMPNIAALAGESMNVFCAENLETGEKEEVSILLGLCGPTIEMDERHFDSVTAISGSGPAFVALFAEALAQAGEKAGLEKGNAMELAKQTILGTAKLLKGMEMEPMEVVAMVSSPGGTTVEGIKALEQHGFRQAITAAVEAARKRSEEMGKNG</sequence>
<dbReference type="Pfam" id="PF14748">
    <property type="entry name" value="P5CR_dimer"/>
    <property type="match status" value="1"/>
</dbReference>
<dbReference type="GO" id="GO:0004735">
    <property type="term" value="F:pyrroline-5-carboxylate reductase activity"/>
    <property type="evidence" value="ECO:0007669"/>
    <property type="project" value="UniProtKB-UniRule"/>
</dbReference>
<evidence type="ECO:0000259" key="8">
    <source>
        <dbReference type="Pfam" id="PF03807"/>
    </source>
</evidence>
<dbReference type="InterPro" id="IPR000304">
    <property type="entry name" value="Pyrroline-COOH_reductase"/>
</dbReference>
<evidence type="ECO:0000313" key="10">
    <source>
        <dbReference type="EMBL" id="MBI4210362.1"/>
    </source>
</evidence>
<evidence type="ECO:0000256" key="2">
    <source>
        <dbReference type="ARBA" id="ARBA00022857"/>
    </source>
</evidence>
<dbReference type="GO" id="GO:0055129">
    <property type="term" value="P:L-proline biosynthetic process"/>
    <property type="evidence" value="ECO:0007669"/>
    <property type="project" value="UniProtKB-UniRule"/>
</dbReference>
<gene>
    <name evidence="4 10" type="primary">proC</name>
    <name evidence="10" type="ORF">HY544_02540</name>
</gene>
<dbReference type="FunFam" id="1.10.3730.10:FF:000001">
    <property type="entry name" value="Pyrroline-5-carboxylate reductase"/>
    <property type="match status" value="1"/>
</dbReference>
<dbReference type="GO" id="GO:0005737">
    <property type="term" value="C:cytoplasm"/>
    <property type="evidence" value="ECO:0007669"/>
    <property type="project" value="UniProtKB-SubCell"/>
</dbReference>
<evidence type="ECO:0000256" key="7">
    <source>
        <dbReference type="RuleBase" id="RU003903"/>
    </source>
</evidence>
<comment type="catalytic activity">
    <reaction evidence="4 7">
        <text>L-proline + NADP(+) = (S)-1-pyrroline-5-carboxylate + NADPH + 2 H(+)</text>
        <dbReference type="Rhea" id="RHEA:14109"/>
        <dbReference type="ChEBI" id="CHEBI:15378"/>
        <dbReference type="ChEBI" id="CHEBI:17388"/>
        <dbReference type="ChEBI" id="CHEBI:57783"/>
        <dbReference type="ChEBI" id="CHEBI:58349"/>
        <dbReference type="ChEBI" id="CHEBI:60039"/>
        <dbReference type="EC" id="1.5.1.2"/>
    </reaction>
</comment>
<dbReference type="AlphaFoldDB" id="A0A8T3YKM9"/>
<feature type="domain" description="Pyrroline-5-carboxylate reductase dimerisation" evidence="9">
    <location>
        <begin position="155"/>
        <end position="259"/>
    </location>
</feature>
<dbReference type="Gene3D" id="1.10.3730.10">
    <property type="entry name" value="ProC C-terminal domain-like"/>
    <property type="match status" value="1"/>
</dbReference>
<dbReference type="InterPro" id="IPR029036">
    <property type="entry name" value="P5CR_dimer"/>
</dbReference>
<keyword evidence="4 7" id="KW-0641">Proline biosynthesis</keyword>
<comment type="subcellular location">
    <subcellularLocation>
        <location evidence="4">Cytoplasm</location>
    </subcellularLocation>
</comment>
<evidence type="ECO:0000256" key="4">
    <source>
        <dbReference type="HAMAP-Rule" id="MF_01925"/>
    </source>
</evidence>
<dbReference type="Proteomes" id="UP000732298">
    <property type="component" value="Unassembled WGS sequence"/>
</dbReference>
<dbReference type="NCBIfam" id="TIGR00112">
    <property type="entry name" value="proC"/>
    <property type="match status" value="1"/>
</dbReference>
<dbReference type="Pfam" id="PF03807">
    <property type="entry name" value="F420_oxidored"/>
    <property type="match status" value="1"/>
</dbReference>
<name>A0A8T3YKM9_9ARCH</name>
<evidence type="ECO:0000259" key="9">
    <source>
        <dbReference type="Pfam" id="PF14748"/>
    </source>
</evidence>
<feature type="binding site" evidence="6">
    <location>
        <begin position="6"/>
        <end position="11"/>
    </location>
    <ligand>
        <name>NADP(+)</name>
        <dbReference type="ChEBI" id="CHEBI:58349"/>
    </ligand>
</feature>
<dbReference type="PANTHER" id="PTHR11645:SF0">
    <property type="entry name" value="PYRROLINE-5-CARBOXYLATE REDUCTASE 3"/>
    <property type="match status" value="1"/>
</dbReference>
<comment type="function">
    <text evidence="4">Catalyzes the reduction of 1-pyrroline-5-carboxylate (PCA) to L-proline.</text>
</comment>
<evidence type="ECO:0000313" key="11">
    <source>
        <dbReference type="Proteomes" id="UP000732298"/>
    </source>
</evidence>
<comment type="similarity">
    <text evidence="1 4 7">Belongs to the pyrroline-5-carboxylate reductase family.</text>
</comment>
<evidence type="ECO:0000256" key="3">
    <source>
        <dbReference type="ARBA" id="ARBA00023002"/>
    </source>
</evidence>
<dbReference type="EMBL" id="JACQPB010000033">
    <property type="protein sequence ID" value="MBI4210362.1"/>
    <property type="molecule type" value="Genomic_DNA"/>
</dbReference>
<keyword evidence="3 4" id="KW-0560">Oxidoreductase</keyword>
<dbReference type="HAMAP" id="MF_01925">
    <property type="entry name" value="P5C_reductase"/>
    <property type="match status" value="1"/>
</dbReference>
<comment type="caution">
    <text evidence="10">The sequence shown here is derived from an EMBL/GenBank/DDBJ whole genome shotgun (WGS) entry which is preliminary data.</text>
</comment>
<evidence type="ECO:0000256" key="6">
    <source>
        <dbReference type="PIRSR" id="PIRSR000193-1"/>
    </source>
</evidence>
<keyword evidence="2 4" id="KW-0521">NADP</keyword>
<dbReference type="InterPro" id="IPR036291">
    <property type="entry name" value="NAD(P)-bd_dom_sf"/>
</dbReference>
<dbReference type="InterPro" id="IPR028939">
    <property type="entry name" value="P5C_Rdtase_cat_N"/>
</dbReference>
<feature type="domain" description="Pyrroline-5-carboxylate reductase catalytic N-terminal" evidence="8">
    <location>
        <begin position="3"/>
        <end position="94"/>
    </location>
</feature>